<proteinExistence type="predicted"/>
<feature type="compositionally biased region" description="Pro residues" evidence="1">
    <location>
        <begin position="196"/>
        <end position="206"/>
    </location>
</feature>
<gene>
    <name evidence="2" type="ORF">PXEA_LOCUS17088</name>
</gene>
<reference evidence="2" key="1">
    <citation type="submission" date="2018-11" db="EMBL/GenBank/DDBJ databases">
        <authorList>
            <consortium name="Pathogen Informatics"/>
        </authorList>
    </citation>
    <scope>NUCLEOTIDE SEQUENCE</scope>
</reference>
<evidence type="ECO:0000313" key="3">
    <source>
        <dbReference type="Proteomes" id="UP000784294"/>
    </source>
</evidence>
<dbReference type="Proteomes" id="UP000784294">
    <property type="component" value="Unassembled WGS sequence"/>
</dbReference>
<feature type="region of interest" description="Disordered" evidence="1">
    <location>
        <begin position="124"/>
        <end position="166"/>
    </location>
</feature>
<evidence type="ECO:0000256" key="1">
    <source>
        <dbReference type="SAM" id="MobiDB-lite"/>
    </source>
</evidence>
<sequence length="206" mass="22487">MSTFFLGYSVYKNVAIKPIDGRSRGNRRRPLVESTFESLHQTLLLKILKSSTISKFPFSSHLHISGFCCSTCHLRNLPPHFTPLFSHLFSTYSYLLKPALLRQPTLRKQHPALRACLRRIHHSLGAPNDAGRPGNPPGQTSNVPVRPPSLGPTGAGRRSNSGSHSFGFRASIQSLVGDLLNQIGPSLGRKVGPQQSQPPKPGSPAI</sequence>
<protein>
    <submittedName>
        <fullName evidence="2">Uncharacterized protein</fullName>
    </submittedName>
</protein>
<feature type="region of interest" description="Disordered" evidence="1">
    <location>
        <begin position="183"/>
        <end position="206"/>
    </location>
</feature>
<accession>A0A3S5A9R6</accession>
<evidence type="ECO:0000313" key="2">
    <source>
        <dbReference type="EMBL" id="VEL23648.1"/>
    </source>
</evidence>
<dbReference type="EMBL" id="CAAALY010063048">
    <property type="protein sequence ID" value="VEL23648.1"/>
    <property type="molecule type" value="Genomic_DNA"/>
</dbReference>
<organism evidence="2 3">
    <name type="scientific">Protopolystoma xenopodis</name>
    <dbReference type="NCBI Taxonomy" id="117903"/>
    <lineage>
        <taxon>Eukaryota</taxon>
        <taxon>Metazoa</taxon>
        <taxon>Spiralia</taxon>
        <taxon>Lophotrochozoa</taxon>
        <taxon>Platyhelminthes</taxon>
        <taxon>Monogenea</taxon>
        <taxon>Polyopisthocotylea</taxon>
        <taxon>Polystomatidea</taxon>
        <taxon>Polystomatidae</taxon>
        <taxon>Protopolystoma</taxon>
    </lineage>
</organism>
<keyword evidence="3" id="KW-1185">Reference proteome</keyword>
<name>A0A3S5A9R6_9PLAT</name>
<dbReference type="AlphaFoldDB" id="A0A3S5A9R6"/>
<comment type="caution">
    <text evidence="2">The sequence shown here is derived from an EMBL/GenBank/DDBJ whole genome shotgun (WGS) entry which is preliminary data.</text>
</comment>